<accession>A0ACC7M3L6</accession>
<name>A0ACC7M3L6_9BURK</name>
<evidence type="ECO:0000313" key="2">
    <source>
        <dbReference type="Proteomes" id="UP001168096"/>
    </source>
</evidence>
<proteinExistence type="predicted"/>
<organism evidence="1 2">
    <name type="scientific">Massilia orientalis</name>
    <dbReference type="NCBI Taxonomy" id="3050128"/>
    <lineage>
        <taxon>Bacteria</taxon>
        <taxon>Pseudomonadati</taxon>
        <taxon>Pseudomonadota</taxon>
        <taxon>Betaproteobacteria</taxon>
        <taxon>Burkholderiales</taxon>
        <taxon>Oxalobacteraceae</taxon>
        <taxon>Telluria group</taxon>
        <taxon>Massilia</taxon>
    </lineage>
</organism>
<gene>
    <name evidence="1" type="ORF">QPK29_002790</name>
</gene>
<comment type="caution">
    <text evidence="1">The sequence shown here is derived from an EMBL/GenBank/DDBJ whole genome shotgun (WGS) entry which is preliminary data.</text>
</comment>
<keyword evidence="2" id="KW-1185">Reference proteome</keyword>
<dbReference type="Proteomes" id="UP001168096">
    <property type="component" value="Unassembled WGS sequence"/>
</dbReference>
<evidence type="ECO:0000313" key="1">
    <source>
        <dbReference type="EMBL" id="MFJ1466627.1"/>
    </source>
</evidence>
<protein>
    <submittedName>
        <fullName evidence="1">Uncharacterized protein</fullName>
    </submittedName>
</protein>
<reference evidence="1" key="1">
    <citation type="submission" date="2024-11" db="EMBL/GenBank/DDBJ databases">
        <title>Description of Massilia orientalis sp. nov., isolated from rhizosphere soil of Ageratina adenophora.</title>
        <authorList>
            <person name="Wang Y."/>
        </authorList>
    </citation>
    <scope>NUCLEOTIDE SEQUENCE</scope>
    <source>
        <strain evidence="1">YIM B02787</strain>
    </source>
</reference>
<sequence length="163" mass="17447">MWHSCRTALHTSAEFGRLGVQLETIRYANSFDGNGSITGNWYGACNRDCVIIGAYGFTNRLAARGDIDIANVSYKLPGSIGPFSGFVVYNDWSRLRKSAAGYADSYQNVTGVTFSSGGWAIIVDVANATNEPYLSPGFGNALATGGGARSSGHRFNANIGYYF</sequence>
<dbReference type="EMBL" id="JASNRB020000002">
    <property type="protein sequence ID" value="MFJ1466627.1"/>
    <property type="molecule type" value="Genomic_DNA"/>
</dbReference>